<keyword evidence="3 5" id="KW-1133">Transmembrane helix</keyword>
<keyword evidence="4 5" id="KW-0472">Membrane</keyword>
<accession>A0ABQ4J0N1</accession>
<proteinExistence type="predicted"/>
<dbReference type="SUPFAM" id="SSF141322">
    <property type="entry name" value="NfeD domain-like"/>
    <property type="match status" value="1"/>
</dbReference>
<protein>
    <submittedName>
        <fullName evidence="7">Membrane protein</fullName>
    </submittedName>
</protein>
<dbReference type="EMBL" id="BOPB01000028">
    <property type="protein sequence ID" value="GIJ23773.1"/>
    <property type="molecule type" value="Genomic_DNA"/>
</dbReference>
<dbReference type="Gene3D" id="2.40.50.140">
    <property type="entry name" value="Nucleic acid-binding proteins"/>
    <property type="match status" value="1"/>
</dbReference>
<keyword evidence="8" id="KW-1185">Reference proteome</keyword>
<dbReference type="InterPro" id="IPR052165">
    <property type="entry name" value="Membrane_assoc_protease"/>
</dbReference>
<evidence type="ECO:0000256" key="1">
    <source>
        <dbReference type="ARBA" id="ARBA00004141"/>
    </source>
</evidence>
<evidence type="ECO:0000256" key="3">
    <source>
        <dbReference type="ARBA" id="ARBA00022989"/>
    </source>
</evidence>
<gene>
    <name evidence="7" type="ORF">Vlu01_43970</name>
</gene>
<feature type="transmembrane region" description="Helical" evidence="5">
    <location>
        <begin position="12"/>
        <end position="45"/>
    </location>
</feature>
<dbReference type="PANTHER" id="PTHR33507:SF3">
    <property type="entry name" value="INNER MEMBRANE PROTEIN YBBJ"/>
    <property type="match status" value="1"/>
</dbReference>
<dbReference type="InterPro" id="IPR012340">
    <property type="entry name" value="NA-bd_OB-fold"/>
</dbReference>
<evidence type="ECO:0000259" key="6">
    <source>
        <dbReference type="Pfam" id="PF01957"/>
    </source>
</evidence>
<keyword evidence="2 5" id="KW-0812">Transmembrane</keyword>
<evidence type="ECO:0000256" key="4">
    <source>
        <dbReference type="ARBA" id="ARBA00023136"/>
    </source>
</evidence>
<evidence type="ECO:0000313" key="7">
    <source>
        <dbReference type="EMBL" id="GIJ23773.1"/>
    </source>
</evidence>
<dbReference type="Proteomes" id="UP000643165">
    <property type="component" value="Unassembled WGS sequence"/>
</dbReference>
<comment type="caution">
    <text evidence="7">The sequence shown here is derived from an EMBL/GenBank/DDBJ whole genome shotgun (WGS) entry which is preliminary data.</text>
</comment>
<name>A0ABQ4J0N1_9ACTN</name>
<dbReference type="InterPro" id="IPR002810">
    <property type="entry name" value="NfeD-like_C"/>
</dbReference>
<comment type="subcellular location">
    <subcellularLocation>
        <location evidence="1">Membrane</location>
        <topology evidence="1">Multi-pass membrane protein</topology>
    </subcellularLocation>
</comment>
<feature type="domain" description="NfeD-like C-terminal" evidence="6">
    <location>
        <begin position="96"/>
        <end position="154"/>
    </location>
</feature>
<evidence type="ECO:0000256" key="5">
    <source>
        <dbReference type="SAM" id="Phobius"/>
    </source>
</evidence>
<feature type="transmembrane region" description="Helical" evidence="5">
    <location>
        <begin position="51"/>
        <end position="74"/>
    </location>
</feature>
<organism evidence="7 8">
    <name type="scientific">Micromonospora lutea</name>
    <dbReference type="NCBI Taxonomy" id="419825"/>
    <lineage>
        <taxon>Bacteria</taxon>
        <taxon>Bacillati</taxon>
        <taxon>Actinomycetota</taxon>
        <taxon>Actinomycetes</taxon>
        <taxon>Micromonosporales</taxon>
        <taxon>Micromonosporaceae</taxon>
        <taxon>Micromonospora</taxon>
    </lineage>
</organism>
<dbReference type="PANTHER" id="PTHR33507">
    <property type="entry name" value="INNER MEMBRANE PROTEIN YBBJ"/>
    <property type="match status" value="1"/>
</dbReference>
<sequence length="167" mass="17627">MTRALTCHDRYVDAVLWIVLGVVLAVAEVFTATLFLIMFAVGAFAAAGAAALGASVPVQAVVFAVVSALTVFAARPVIQRHKQTSSDSDTTTFGIEAIEGSTALVLEQVDADRGMVKIDGEVWSARAYDATQVLAPGERVQVIQVKGAVALVWRDVTTPGELPEAER</sequence>
<evidence type="ECO:0000256" key="2">
    <source>
        <dbReference type="ARBA" id="ARBA00022692"/>
    </source>
</evidence>
<evidence type="ECO:0000313" key="8">
    <source>
        <dbReference type="Proteomes" id="UP000643165"/>
    </source>
</evidence>
<reference evidence="7 8" key="1">
    <citation type="submission" date="2021-01" db="EMBL/GenBank/DDBJ databases">
        <title>Whole genome shotgun sequence of Verrucosispora lutea NBRC 106530.</title>
        <authorList>
            <person name="Komaki H."/>
            <person name="Tamura T."/>
        </authorList>
    </citation>
    <scope>NUCLEOTIDE SEQUENCE [LARGE SCALE GENOMIC DNA]</scope>
    <source>
        <strain evidence="7 8">NBRC 106530</strain>
    </source>
</reference>
<dbReference type="Pfam" id="PF01957">
    <property type="entry name" value="NfeD"/>
    <property type="match status" value="1"/>
</dbReference>